<dbReference type="SUPFAM" id="SSF51905">
    <property type="entry name" value="FAD/NAD(P)-binding domain"/>
    <property type="match status" value="1"/>
</dbReference>
<dbReference type="OrthoDB" id="2598907at2"/>
<organism evidence="1 2">
    <name type="scientific">Paenibacillus swuensis</name>
    <dbReference type="NCBI Taxonomy" id="1178515"/>
    <lineage>
        <taxon>Bacteria</taxon>
        <taxon>Bacillati</taxon>
        <taxon>Bacillota</taxon>
        <taxon>Bacilli</taxon>
        <taxon>Bacillales</taxon>
        <taxon>Paenibacillaceae</taxon>
        <taxon>Paenibacillus</taxon>
    </lineage>
</organism>
<proteinExistence type="predicted"/>
<evidence type="ECO:0000313" key="1">
    <source>
        <dbReference type="EMBL" id="ANE45690.1"/>
    </source>
</evidence>
<accession>A0A172TFA2</accession>
<dbReference type="PATRIC" id="fig|1178515.4.peg.916"/>
<dbReference type="AlphaFoldDB" id="A0A172TFA2"/>
<keyword evidence="2" id="KW-1185">Reference proteome</keyword>
<evidence type="ECO:0000313" key="2">
    <source>
        <dbReference type="Proteomes" id="UP000076927"/>
    </source>
</evidence>
<sequence length="268" mass="30426">MQQVDHVPNLIIGASMLGLGLASAKGAEAVVLESGNSVGSEFIRSFKMNRPWISAEKSSTSREIREELMLRNIMSEEGSLHLPGLMPVMIKHIKEHRLQVRMQSSIVDVSRQEGKFKVLYYDASGLRSITTDTLVDTSIPCSTKPECLRVKAKSLNVMIKGKTKDLDAAEIEGYETRRGRFDSEIFLRFPLDPHEDWISARNRLFQFWLNRPLSLQPYAFVTHAEEFDIEYEDSCQQIAPGWEWLPSAYYASPLEAFDQGFHYGKGGF</sequence>
<evidence type="ECO:0008006" key="3">
    <source>
        <dbReference type="Google" id="ProtNLM"/>
    </source>
</evidence>
<reference evidence="1 2" key="1">
    <citation type="submission" date="2015-01" db="EMBL/GenBank/DDBJ databases">
        <title>Paenibacillus swuensis/DY6/whole genome sequencing.</title>
        <authorList>
            <person name="Kim M.K."/>
            <person name="Srinivasan S."/>
            <person name="Lee J.-J."/>
        </authorList>
    </citation>
    <scope>NUCLEOTIDE SEQUENCE [LARGE SCALE GENOMIC DNA]</scope>
    <source>
        <strain evidence="1 2">DY6</strain>
    </source>
</reference>
<protein>
    <recommendedName>
        <fullName evidence="3">FAD-dependent oxidoreductase 2 FAD binding domain-containing protein</fullName>
    </recommendedName>
</protein>
<dbReference type="RefSeq" id="WP_068604659.1">
    <property type="nucleotide sequence ID" value="NZ_CP011388.1"/>
</dbReference>
<gene>
    <name evidence="1" type="ORF">SY83_04555</name>
</gene>
<dbReference type="EMBL" id="CP011388">
    <property type="protein sequence ID" value="ANE45690.1"/>
    <property type="molecule type" value="Genomic_DNA"/>
</dbReference>
<dbReference type="Proteomes" id="UP000076927">
    <property type="component" value="Chromosome"/>
</dbReference>
<dbReference type="KEGG" id="pswu:SY83_04555"/>
<dbReference type="InterPro" id="IPR036188">
    <property type="entry name" value="FAD/NAD-bd_sf"/>
</dbReference>
<name>A0A172TFA2_9BACL</name>
<dbReference type="STRING" id="1178515.SY83_04555"/>